<reference evidence="1 2" key="1">
    <citation type="submission" date="2023-09" db="EMBL/GenBank/DDBJ databases">
        <title>Whole genome shotgun sequencing (WGS) of Bosea sp. ZW T0_25, isolated from stored onions (Allium cepa).</title>
        <authorList>
            <person name="Stoll D.A."/>
            <person name="Huch M."/>
        </authorList>
    </citation>
    <scope>NUCLEOTIDE SEQUENCE [LARGE SCALE GENOMIC DNA]</scope>
    <source>
        <strain evidence="1 2">ZW T0_25</strain>
    </source>
</reference>
<evidence type="ECO:0008006" key="3">
    <source>
        <dbReference type="Google" id="ProtNLM"/>
    </source>
</evidence>
<evidence type="ECO:0000313" key="1">
    <source>
        <dbReference type="EMBL" id="MDU0343772.1"/>
    </source>
</evidence>
<protein>
    <recommendedName>
        <fullName evidence="3">Transposase</fullName>
    </recommendedName>
</protein>
<evidence type="ECO:0000313" key="2">
    <source>
        <dbReference type="Proteomes" id="UP001254257"/>
    </source>
</evidence>
<dbReference type="EMBL" id="JAWDID010000084">
    <property type="protein sequence ID" value="MDU0343772.1"/>
    <property type="molecule type" value="Genomic_DNA"/>
</dbReference>
<gene>
    <name evidence="1" type="ORF">RKE40_28150</name>
</gene>
<sequence length="74" mass="8082">MGIARSAYYRKPATSIDDTALVEAMAAVSDSFEAYGYRRMHVRCGTAAFSSITRKSTRDARAWSSAASTQALLR</sequence>
<dbReference type="Proteomes" id="UP001254257">
    <property type="component" value="Unassembled WGS sequence"/>
</dbReference>
<comment type="caution">
    <text evidence="1">The sequence shown here is derived from an EMBL/GenBank/DDBJ whole genome shotgun (WGS) entry which is preliminary data.</text>
</comment>
<keyword evidence="2" id="KW-1185">Reference proteome</keyword>
<dbReference type="RefSeq" id="WP_316021469.1">
    <property type="nucleotide sequence ID" value="NZ_JAWDID010000084.1"/>
</dbReference>
<name>A0ABU3SG62_9HYPH</name>
<proteinExistence type="predicted"/>
<organism evidence="1 2">
    <name type="scientific">Bosea rubneri</name>
    <dbReference type="NCBI Taxonomy" id="3075434"/>
    <lineage>
        <taxon>Bacteria</taxon>
        <taxon>Pseudomonadati</taxon>
        <taxon>Pseudomonadota</taxon>
        <taxon>Alphaproteobacteria</taxon>
        <taxon>Hyphomicrobiales</taxon>
        <taxon>Boseaceae</taxon>
        <taxon>Bosea</taxon>
    </lineage>
</organism>
<accession>A0ABU3SG62</accession>